<protein>
    <submittedName>
        <fullName evidence="9">Glycosyltransferase family 2 protein</fullName>
    </submittedName>
</protein>
<keyword evidence="4" id="KW-0812">Transmembrane</keyword>
<evidence type="ECO:0000256" key="3">
    <source>
        <dbReference type="ARBA" id="ARBA00022679"/>
    </source>
</evidence>
<dbReference type="GO" id="GO:0005886">
    <property type="term" value="C:plasma membrane"/>
    <property type="evidence" value="ECO:0007669"/>
    <property type="project" value="TreeGrafter"/>
</dbReference>
<dbReference type="CDD" id="cd04179">
    <property type="entry name" value="DPM_DPG-synthase_like"/>
    <property type="match status" value="1"/>
</dbReference>
<sequence length="259" mass="29306">MARPSLSLFFPAWNEEEYVERAVSRAKKVLERLSDDWEIIVVNDASTDRTREIAEGLARADSRVRCVSHEVNQKLGGAMKTGFASSTKDIVIYSDMDLPFDLNELERALHLMDYLEADMICAFRFDRTSEGPKRIVYSFVYNLLIRSLFDVFVKDINFSFKVVHRRVLESLELKSQGSFIDAELVVKAIRKGFKVFQMGVDYFPRTRGISTLASPAVIAKMVKELAGLYGEVRSPNAPVRPVRLPPDVKAFPSRKASGS</sequence>
<name>A0A2W5TW07_9BACT</name>
<keyword evidence="7" id="KW-0472">Membrane</keyword>
<accession>A0A2W5TW07</accession>
<evidence type="ECO:0000256" key="2">
    <source>
        <dbReference type="ARBA" id="ARBA00022676"/>
    </source>
</evidence>
<dbReference type="Gene3D" id="3.90.550.10">
    <property type="entry name" value="Spore Coat Polysaccharide Biosynthesis Protein SpsA, Chain A"/>
    <property type="match status" value="1"/>
</dbReference>
<comment type="caution">
    <text evidence="9">The sequence shown here is derived from an EMBL/GenBank/DDBJ whole genome shotgun (WGS) entry which is preliminary data.</text>
</comment>
<evidence type="ECO:0000256" key="5">
    <source>
        <dbReference type="ARBA" id="ARBA00022985"/>
    </source>
</evidence>
<dbReference type="SUPFAM" id="SSF53448">
    <property type="entry name" value="Nucleotide-diphospho-sugar transferases"/>
    <property type="match status" value="1"/>
</dbReference>
<evidence type="ECO:0000259" key="8">
    <source>
        <dbReference type="Pfam" id="PF00535"/>
    </source>
</evidence>
<proteinExistence type="predicted"/>
<dbReference type="EMBL" id="QFQP01000003">
    <property type="protein sequence ID" value="PZR16586.1"/>
    <property type="molecule type" value="Genomic_DNA"/>
</dbReference>
<evidence type="ECO:0000256" key="7">
    <source>
        <dbReference type="ARBA" id="ARBA00023136"/>
    </source>
</evidence>
<dbReference type="GO" id="GO:0009103">
    <property type="term" value="P:lipopolysaccharide biosynthetic process"/>
    <property type="evidence" value="ECO:0007669"/>
    <property type="project" value="UniProtKB-KW"/>
</dbReference>
<dbReference type="PANTHER" id="PTHR48090">
    <property type="entry name" value="UNDECAPRENYL-PHOSPHATE 4-DEOXY-4-FORMAMIDO-L-ARABINOSE TRANSFERASE-RELATED"/>
    <property type="match status" value="1"/>
</dbReference>
<keyword evidence="3 9" id="KW-0808">Transferase</keyword>
<dbReference type="InterPro" id="IPR029044">
    <property type="entry name" value="Nucleotide-diphossugar_trans"/>
</dbReference>
<evidence type="ECO:0000313" key="9">
    <source>
        <dbReference type="EMBL" id="PZR16586.1"/>
    </source>
</evidence>
<dbReference type="InterPro" id="IPR050256">
    <property type="entry name" value="Glycosyltransferase_2"/>
</dbReference>
<dbReference type="Pfam" id="PF00535">
    <property type="entry name" value="Glycos_transf_2"/>
    <property type="match status" value="1"/>
</dbReference>
<evidence type="ECO:0000313" key="10">
    <source>
        <dbReference type="Proteomes" id="UP000249061"/>
    </source>
</evidence>
<gene>
    <name evidence="9" type="ORF">DI536_05320</name>
</gene>
<keyword evidence="2" id="KW-0328">Glycosyltransferase</keyword>
<feature type="domain" description="Glycosyltransferase 2-like" evidence="8">
    <location>
        <begin position="7"/>
        <end position="167"/>
    </location>
</feature>
<keyword evidence="1" id="KW-1003">Cell membrane</keyword>
<evidence type="ECO:0000256" key="4">
    <source>
        <dbReference type="ARBA" id="ARBA00022692"/>
    </source>
</evidence>
<dbReference type="AlphaFoldDB" id="A0A2W5TW07"/>
<dbReference type="InterPro" id="IPR001173">
    <property type="entry name" value="Glyco_trans_2-like"/>
</dbReference>
<reference evidence="9 10" key="1">
    <citation type="submission" date="2017-08" db="EMBL/GenBank/DDBJ databases">
        <title>Infants hospitalized years apart are colonized by the same room-sourced microbial strains.</title>
        <authorList>
            <person name="Brooks B."/>
            <person name="Olm M.R."/>
            <person name="Firek B.A."/>
            <person name="Baker R."/>
            <person name="Thomas B.C."/>
            <person name="Morowitz M.J."/>
            <person name="Banfield J.F."/>
        </authorList>
    </citation>
    <scope>NUCLEOTIDE SEQUENCE [LARGE SCALE GENOMIC DNA]</scope>
    <source>
        <strain evidence="9">S2_003_000_R2_14</strain>
    </source>
</reference>
<dbReference type="PANTHER" id="PTHR48090:SF3">
    <property type="entry name" value="UNDECAPRENYL-PHOSPHATE 4-DEOXY-4-FORMAMIDO-L-ARABINOSE TRANSFERASE"/>
    <property type="match status" value="1"/>
</dbReference>
<keyword evidence="5" id="KW-0448">Lipopolysaccharide biosynthesis</keyword>
<dbReference type="GO" id="GO:0099621">
    <property type="term" value="F:undecaprenyl-phosphate 4-deoxy-4-formamido-L-arabinose transferase activity"/>
    <property type="evidence" value="ECO:0007669"/>
    <property type="project" value="TreeGrafter"/>
</dbReference>
<evidence type="ECO:0000256" key="6">
    <source>
        <dbReference type="ARBA" id="ARBA00022989"/>
    </source>
</evidence>
<evidence type="ECO:0000256" key="1">
    <source>
        <dbReference type="ARBA" id="ARBA00022475"/>
    </source>
</evidence>
<organism evidence="9 10">
    <name type="scientific">Archangium gephyra</name>
    <dbReference type="NCBI Taxonomy" id="48"/>
    <lineage>
        <taxon>Bacteria</taxon>
        <taxon>Pseudomonadati</taxon>
        <taxon>Myxococcota</taxon>
        <taxon>Myxococcia</taxon>
        <taxon>Myxococcales</taxon>
        <taxon>Cystobacterineae</taxon>
        <taxon>Archangiaceae</taxon>
        <taxon>Archangium</taxon>
    </lineage>
</organism>
<keyword evidence="6" id="KW-1133">Transmembrane helix</keyword>
<dbReference type="Proteomes" id="UP000249061">
    <property type="component" value="Unassembled WGS sequence"/>
</dbReference>